<evidence type="ECO:0000313" key="2">
    <source>
        <dbReference type="EMBL" id="MFC3145154.1"/>
    </source>
</evidence>
<dbReference type="Proteomes" id="UP001595632">
    <property type="component" value="Unassembled WGS sequence"/>
</dbReference>
<evidence type="ECO:0000313" key="3">
    <source>
        <dbReference type="Proteomes" id="UP001595632"/>
    </source>
</evidence>
<accession>A0ABV7GU18</accession>
<reference evidence="3" key="1">
    <citation type="journal article" date="2019" name="Int. J. Syst. Evol. Microbiol.">
        <title>The Global Catalogue of Microorganisms (GCM) 10K type strain sequencing project: providing services to taxonomists for standard genome sequencing and annotation.</title>
        <authorList>
            <consortium name="The Broad Institute Genomics Platform"/>
            <consortium name="The Broad Institute Genome Sequencing Center for Infectious Disease"/>
            <person name="Wu L."/>
            <person name="Ma J."/>
        </authorList>
    </citation>
    <scope>NUCLEOTIDE SEQUENCE [LARGE SCALE GENOMIC DNA]</scope>
    <source>
        <strain evidence="3">KCTC 52366</strain>
    </source>
</reference>
<protein>
    <submittedName>
        <fullName evidence="2">Uncharacterized protein</fullName>
    </submittedName>
</protein>
<dbReference type="RefSeq" id="WP_275634528.1">
    <property type="nucleotide sequence ID" value="NZ_JARGYD010000010.1"/>
</dbReference>
<dbReference type="EMBL" id="JBHRTB010000010">
    <property type="protein sequence ID" value="MFC3145154.1"/>
    <property type="molecule type" value="Genomic_DNA"/>
</dbReference>
<evidence type="ECO:0000256" key="1">
    <source>
        <dbReference type="SAM" id="SignalP"/>
    </source>
</evidence>
<feature type="chain" id="PRO_5047381068" evidence="1">
    <location>
        <begin position="19"/>
        <end position="228"/>
    </location>
</feature>
<feature type="signal peptide" evidence="1">
    <location>
        <begin position="1"/>
        <end position="18"/>
    </location>
</feature>
<comment type="caution">
    <text evidence="2">The sequence shown here is derived from an EMBL/GenBank/DDBJ whole genome shotgun (WGS) entry which is preliminary data.</text>
</comment>
<organism evidence="2 3">
    <name type="scientific">Psychromarinibacter halotolerans</name>
    <dbReference type="NCBI Taxonomy" id="1775175"/>
    <lineage>
        <taxon>Bacteria</taxon>
        <taxon>Pseudomonadati</taxon>
        <taxon>Pseudomonadota</taxon>
        <taxon>Alphaproteobacteria</taxon>
        <taxon>Rhodobacterales</taxon>
        <taxon>Paracoccaceae</taxon>
        <taxon>Psychromarinibacter</taxon>
    </lineage>
</organism>
<proteinExistence type="predicted"/>
<name>A0ABV7GU18_9RHOB</name>
<keyword evidence="1" id="KW-0732">Signal</keyword>
<gene>
    <name evidence="2" type="ORF">ACFOGP_20705</name>
</gene>
<sequence>MKPILTAAFVLAATSAAADVCDFRPSIMAGKAGAAAKNTASDVATGVTNSVKAIGAYTLNNPVSGISMLSSGMGTATAAGTSLGTAASGALGTAATVVTAPVTLSIAGATAVALGGFEGVCHFRKERITDYDEILYIVTNLAANSDPTMFKVIPEGTEYYNLKGNPAVAGKSMIRVAGPGYGPDLYDIEKLYVVDGVLKHKDALRDTVIGEVALQVVEVDEETAPAAE</sequence>
<keyword evidence="3" id="KW-1185">Reference proteome</keyword>